<dbReference type="Pfam" id="PF00207">
    <property type="entry name" value="A2M"/>
    <property type="match status" value="1"/>
</dbReference>
<gene>
    <name evidence="3" type="ORF">ON006_21675</name>
</gene>
<dbReference type="EMBL" id="CP112998">
    <property type="protein sequence ID" value="WAC10354.1"/>
    <property type="molecule type" value="Genomic_DNA"/>
</dbReference>
<dbReference type="GO" id="GO:0004866">
    <property type="term" value="F:endopeptidase inhibitor activity"/>
    <property type="evidence" value="ECO:0007669"/>
    <property type="project" value="InterPro"/>
</dbReference>
<dbReference type="SMART" id="SM01360">
    <property type="entry name" value="A2M"/>
    <property type="match status" value="1"/>
</dbReference>
<keyword evidence="4" id="KW-1185">Reference proteome</keyword>
<dbReference type="Proteomes" id="UP001164653">
    <property type="component" value="Chromosome"/>
</dbReference>
<evidence type="ECO:0000313" key="3">
    <source>
        <dbReference type="EMBL" id="WAC10354.1"/>
    </source>
</evidence>
<name>A0A9E8N5S1_9BACT</name>
<dbReference type="Gene3D" id="2.60.40.1930">
    <property type="match status" value="1"/>
</dbReference>
<dbReference type="InterPro" id="IPR002890">
    <property type="entry name" value="MG2"/>
</dbReference>
<dbReference type="Gene3D" id="1.50.10.20">
    <property type="match status" value="1"/>
</dbReference>
<dbReference type="InterPro" id="IPR001599">
    <property type="entry name" value="Macroglobln_a2"/>
</dbReference>
<protein>
    <submittedName>
        <fullName evidence="3">MG2 domain-containing protein</fullName>
    </submittedName>
</protein>
<organism evidence="3 4">
    <name type="scientific">Dyadobacter pollutisoli</name>
    <dbReference type="NCBI Taxonomy" id="2910158"/>
    <lineage>
        <taxon>Bacteria</taxon>
        <taxon>Pseudomonadati</taxon>
        <taxon>Bacteroidota</taxon>
        <taxon>Cytophagia</taxon>
        <taxon>Cytophagales</taxon>
        <taxon>Spirosomataceae</taxon>
        <taxon>Dyadobacter</taxon>
    </lineage>
</organism>
<proteinExistence type="inferred from homology"/>
<dbReference type="RefSeq" id="WP_244824449.1">
    <property type="nucleotide sequence ID" value="NZ_CP112998.1"/>
</dbReference>
<dbReference type="PANTHER" id="PTHR40094:SF1">
    <property type="entry name" value="UBIQUITIN DOMAIN-CONTAINING PROTEIN"/>
    <property type="match status" value="1"/>
</dbReference>
<evidence type="ECO:0000259" key="2">
    <source>
        <dbReference type="SMART" id="SM01360"/>
    </source>
</evidence>
<evidence type="ECO:0000256" key="1">
    <source>
        <dbReference type="ARBA" id="ARBA00010556"/>
    </source>
</evidence>
<sequence>MKIHPKPFGYLLTLVTLLLTMHTNGQNIIKNYDAQWKIVEGHQTKGLPKSALEEVEKIYQLAKKEKQDAQVIKAAVYMITLQAENQEDHDIAAIRALEKEVEASAEPAKSILTSLLASQYHQYYQNIRWQLYNRTATSAYSKEDVSTWGTEDFHQKITALYLASLQHDALLKQTKLEHYEAIIIKGNARKLRPTLYDLLVFTALPYFSSDERNIKKPAYAFEINNASAFDPAADFIHRKFETKDSTSLEFYALQLYQQIIAFHINDPQPDALIDADIERMLFVKQKSVHPDANDLYLMAINHLAEQYQSTPAAAQAWFLKAAWYNDQSSRYVAGEDSTNRFDRVKAIEICKKIIKENPDTQGGIGAYNLLTGMTEKSLTFSVENVNIPSKPFRTLVEYRNFYRLYLRLVKATDVINNLLENDNNNSKWNIITSMQPIRAWEQSLVDTKDYQVHRVEIKIDALPVGEYILIASNEASFKDSKAVLGARSFHISNISYVQKQDDIFVLNRDTGQPLEKANVRIWKSSYDYGLRKYIKIKGALLISDRNGYCKKPKRDTKTNSNELLEITHGEDRLFLQKENNTYYYNEERADQRDLDAIYLFTDRSLYRPGQMVHYKGITRDSNAVLKDKTYEIDVVLYNANREEVGKATHKVNEYGSFSGTFNLPKTGLNGSFYIEADDVYRTEFHVEDYKRPKFSVALDTLKNSYKVNDTITVSGAATAYAGNAIDGAKVTYRVVRNSRFIYAWSFKRWWLPPSTMEITHGEAVTDLNGKFKLTFEAIPDLKTDKKLDPIFDYTIYADVTDSNGETRSAESTISVSYKSFLLQASIPEKAEASELKTLSLRTENMNGEFVKSDITIKVTKIEPESRLIRERYWHGPDLFVMTKNDYITHFPNDEFDQETEMENWRETGQPKTKLASLDKYKPFDISDLSLNAGFYKIQVTAKNESGEEVTDTKHIELTNPSSAKLAKPEYLWTNESRPIEPGKNATLTIGTTADNVFVINSSSKKSDKKEGYQFFGLQNEKRVLNFSATEEDRGGYTVNYLFVKHNRVYQHSETIAVPWTNKELLITYETFRDKTLPGSDEKWRVRISGYKKERVAAEMLASMYDASLEQFYVHNWIKPNVWGMSHRLPDWNRSENFASSNAETRYLYAGDYKSHDKSYDQLIRVESISNVQKKSMAGGGRNVRNRNINEALAMKVGGIARDQVKGQAPGAPPMIGEDKEELFSVVTVGYGSQTKKEQPAHGENGASENAPAIRKNFNETAFFFPDLKTDENGDISFSFTMPEALTRWKFQALAHTKDLALGYSSKEIVTQKELMVQPNASRFLREGDQLSFPAKVVNLTDHALNGIVSLQLMDAETNLSINDLFKNIGAEKPFEIQAGQSATIIFPIEIPKDYTKAVIWRVVAKSGNLSDGEENILPVLSNRMLVTESLPIATRGTGTKNFKFQKLLNSGSSKTLKSKSLTVEYTSNPAWYAIQALPYLMEYPYECAEQTWNRYYANSLATYVVGSSPRIAQVFEKWRTTDTTALMSNLQKNQELKSVLLEETPWVLAAKTEAEQKRNIALLFDLVKMSSELTASLDKLIQMQSSNGGFVWFKGGPDDLYMTQYILTGIGHLKKINALRKDQLPKINAIETAAIPYLDKRIKERYDELVKAKTMLAKYTPGPNELQYLYMRSFFPGKPIPAASQKAYQFFKERAKLTWTSQSKYLQGLTALALQRTNDVTTPKAILKSLKETAIRSEELGMYWKNNQRGWWWHEAPIERQALLIEAFQEITNDVQTVDDLKTWLLKNKQTNNWESTKATAEACYALLSQGINWLADERITTVKLGDTSIKQEENSVESGTGYFKKSINAENVVATMGNIEVEVSGTANVSKQPGWGAVYWQYFEDLDKISMAETPLKLSKQLFLEKNSDNGPVLSPVKNGDILHVGDKIKVRVELRADRDMEYVHMKDMRASGLEPVNVLSGFKWQDGLGYYESTRDASTNFFFSTLRKGTYVFEYPLFVTHEGDFSNGITSIQCMYAPEFTAHSEGVRMKVVNKK</sequence>
<dbReference type="InterPro" id="IPR041246">
    <property type="entry name" value="Bact_MG10"/>
</dbReference>
<dbReference type="KEGG" id="dpf:ON006_21675"/>
<accession>A0A9E8N5S1</accession>
<dbReference type="InterPro" id="IPR008930">
    <property type="entry name" value="Terpenoid_cyclase/PrenylTrfase"/>
</dbReference>
<dbReference type="PANTHER" id="PTHR40094">
    <property type="entry name" value="ALPHA-2-MACROGLOBULIN HOMOLOG"/>
    <property type="match status" value="1"/>
</dbReference>
<dbReference type="InterPro" id="IPR051802">
    <property type="entry name" value="YfhM-like"/>
</dbReference>
<dbReference type="Pfam" id="PF01835">
    <property type="entry name" value="MG2"/>
    <property type="match status" value="1"/>
</dbReference>
<dbReference type="SUPFAM" id="SSF48239">
    <property type="entry name" value="Terpenoid cyclases/Protein prenyltransferases"/>
    <property type="match status" value="1"/>
</dbReference>
<evidence type="ECO:0000313" key="4">
    <source>
        <dbReference type="Proteomes" id="UP001164653"/>
    </source>
</evidence>
<reference evidence="3" key="1">
    <citation type="submission" date="2022-11" db="EMBL/GenBank/DDBJ databases">
        <title>Dyadobacter pollutisoli sp. nov., isolated from plastic dumped soil.</title>
        <authorList>
            <person name="Kim J.M."/>
            <person name="Kim K.R."/>
            <person name="Lee J.K."/>
            <person name="Hao L."/>
            <person name="Jeon C.O."/>
        </authorList>
    </citation>
    <scope>NUCLEOTIDE SEQUENCE</scope>
    <source>
        <strain evidence="3">U1</strain>
    </source>
</reference>
<dbReference type="Pfam" id="PF17973">
    <property type="entry name" value="bMG10"/>
    <property type="match status" value="1"/>
</dbReference>
<feature type="domain" description="Alpha-2-macroglobulin" evidence="2">
    <location>
        <begin position="1260"/>
        <end position="1350"/>
    </location>
</feature>
<comment type="similarity">
    <text evidence="1">Belongs to the protease inhibitor I39 (alpha-2-macroglobulin) family. Bacterial alpha-2-macroglobulin subfamily.</text>
</comment>